<comment type="caution">
    <text evidence="1">The sequence shown here is derived from an EMBL/GenBank/DDBJ whole genome shotgun (WGS) entry which is preliminary data.</text>
</comment>
<proteinExistence type="predicted"/>
<organism evidence="1 2">
    <name type="scientific">Podospora appendiculata</name>
    <dbReference type="NCBI Taxonomy" id="314037"/>
    <lineage>
        <taxon>Eukaryota</taxon>
        <taxon>Fungi</taxon>
        <taxon>Dikarya</taxon>
        <taxon>Ascomycota</taxon>
        <taxon>Pezizomycotina</taxon>
        <taxon>Sordariomycetes</taxon>
        <taxon>Sordariomycetidae</taxon>
        <taxon>Sordariales</taxon>
        <taxon>Podosporaceae</taxon>
        <taxon>Podospora</taxon>
    </lineage>
</organism>
<evidence type="ECO:0000313" key="2">
    <source>
        <dbReference type="Proteomes" id="UP001270362"/>
    </source>
</evidence>
<keyword evidence="2" id="KW-1185">Reference proteome</keyword>
<reference evidence="1" key="1">
    <citation type="journal article" date="2023" name="Mol. Phylogenet. Evol.">
        <title>Genome-scale phylogeny and comparative genomics of the fungal order Sordariales.</title>
        <authorList>
            <person name="Hensen N."/>
            <person name="Bonometti L."/>
            <person name="Westerberg I."/>
            <person name="Brannstrom I.O."/>
            <person name="Guillou S."/>
            <person name="Cros-Aarteil S."/>
            <person name="Calhoun S."/>
            <person name="Haridas S."/>
            <person name="Kuo A."/>
            <person name="Mondo S."/>
            <person name="Pangilinan J."/>
            <person name="Riley R."/>
            <person name="LaButti K."/>
            <person name="Andreopoulos B."/>
            <person name="Lipzen A."/>
            <person name="Chen C."/>
            <person name="Yan M."/>
            <person name="Daum C."/>
            <person name="Ng V."/>
            <person name="Clum A."/>
            <person name="Steindorff A."/>
            <person name="Ohm R.A."/>
            <person name="Martin F."/>
            <person name="Silar P."/>
            <person name="Natvig D.O."/>
            <person name="Lalanne C."/>
            <person name="Gautier V."/>
            <person name="Ament-Velasquez S.L."/>
            <person name="Kruys A."/>
            <person name="Hutchinson M.I."/>
            <person name="Powell A.J."/>
            <person name="Barry K."/>
            <person name="Miller A.N."/>
            <person name="Grigoriev I.V."/>
            <person name="Debuchy R."/>
            <person name="Gladieux P."/>
            <person name="Hiltunen Thoren M."/>
            <person name="Johannesson H."/>
        </authorList>
    </citation>
    <scope>NUCLEOTIDE SEQUENCE</scope>
    <source>
        <strain evidence="1">CBS 314.62</strain>
    </source>
</reference>
<name>A0AAE0XIX6_9PEZI</name>
<protein>
    <submittedName>
        <fullName evidence="1">Uncharacterized protein</fullName>
    </submittedName>
</protein>
<dbReference type="AlphaFoldDB" id="A0AAE0XIX6"/>
<gene>
    <name evidence="1" type="ORF">B0T22DRAFT_59535</name>
</gene>
<accession>A0AAE0XIX6</accession>
<dbReference type="EMBL" id="JAULSO010000001">
    <property type="protein sequence ID" value="KAK3694041.1"/>
    <property type="molecule type" value="Genomic_DNA"/>
</dbReference>
<evidence type="ECO:0000313" key="1">
    <source>
        <dbReference type="EMBL" id="KAK3694041.1"/>
    </source>
</evidence>
<dbReference type="Proteomes" id="UP001270362">
    <property type="component" value="Unassembled WGS sequence"/>
</dbReference>
<reference evidence="1" key="2">
    <citation type="submission" date="2023-06" db="EMBL/GenBank/DDBJ databases">
        <authorList>
            <consortium name="Lawrence Berkeley National Laboratory"/>
            <person name="Haridas S."/>
            <person name="Hensen N."/>
            <person name="Bonometti L."/>
            <person name="Westerberg I."/>
            <person name="Brannstrom I.O."/>
            <person name="Guillou S."/>
            <person name="Cros-Aarteil S."/>
            <person name="Calhoun S."/>
            <person name="Kuo A."/>
            <person name="Mondo S."/>
            <person name="Pangilinan J."/>
            <person name="Riley R."/>
            <person name="Labutti K."/>
            <person name="Andreopoulos B."/>
            <person name="Lipzen A."/>
            <person name="Chen C."/>
            <person name="Yanf M."/>
            <person name="Daum C."/>
            <person name="Ng V."/>
            <person name="Clum A."/>
            <person name="Steindorff A."/>
            <person name="Ohm R."/>
            <person name="Martin F."/>
            <person name="Silar P."/>
            <person name="Natvig D."/>
            <person name="Lalanne C."/>
            <person name="Gautier V."/>
            <person name="Ament-Velasquez S.L."/>
            <person name="Kruys A."/>
            <person name="Hutchinson M.I."/>
            <person name="Powell A.J."/>
            <person name="Barry K."/>
            <person name="Miller A.N."/>
            <person name="Grigoriev I.V."/>
            <person name="Debuchy R."/>
            <person name="Gladieux P."/>
            <person name="Thoren M.H."/>
            <person name="Johannesson H."/>
        </authorList>
    </citation>
    <scope>NUCLEOTIDE SEQUENCE</scope>
    <source>
        <strain evidence="1">CBS 314.62</strain>
    </source>
</reference>
<sequence length="227" mass="25905">MNIHRMDERLDPNSTVNERRPLLAHPVLDVAHSPHFHTSESTSWMGWPARQLLGEGTCISKLQGTKHSRLEMDDPGRLRTARPGVPCLGCSRPPRATDHHPPTTNHQFHFTHSSFHIPRPQARWPPCREKGAKARRCLGLTGLKRIESRRQWLQCRRGPLARAEGWHSSECRCDLPELPWSKSIRDGHPILFSFSAFPFPLFCTAPSLRTQAQLHPELYTCSLLNLS</sequence>